<reference evidence="2" key="1">
    <citation type="submission" date="2013-02" db="EMBL/GenBank/DDBJ databases">
        <authorList>
            <person name="Hughes D."/>
        </authorList>
    </citation>
    <scope>NUCLEOTIDE SEQUENCE</scope>
    <source>
        <strain>Durham</strain>
        <strain evidence="2">NC isolate 2 -- Noor lab</strain>
    </source>
</reference>
<dbReference type="STRING" id="36166.T1H6W9"/>
<evidence type="ECO:0000313" key="2">
    <source>
        <dbReference type="Proteomes" id="UP000015102"/>
    </source>
</evidence>
<dbReference type="EnsemblMetazoa" id="MESCA012451-RA">
    <property type="protein sequence ID" value="MESCA012451-PA"/>
    <property type="gene ID" value="MESCA012451"/>
</dbReference>
<organism evidence="1 2">
    <name type="scientific">Megaselia scalaris</name>
    <name type="common">Humpbacked fly</name>
    <name type="synonym">Phora scalaris</name>
    <dbReference type="NCBI Taxonomy" id="36166"/>
    <lineage>
        <taxon>Eukaryota</taxon>
        <taxon>Metazoa</taxon>
        <taxon>Ecdysozoa</taxon>
        <taxon>Arthropoda</taxon>
        <taxon>Hexapoda</taxon>
        <taxon>Insecta</taxon>
        <taxon>Pterygota</taxon>
        <taxon>Neoptera</taxon>
        <taxon>Endopterygota</taxon>
        <taxon>Diptera</taxon>
        <taxon>Brachycera</taxon>
        <taxon>Muscomorpha</taxon>
        <taxon>Platypezoidea</taxon>
        <taxon>Phoridae</taxon>
        <taxon>Megaseliini</taxon>
        <taxon>Megaselia</taxon>
    </lineage>
</organism>
<evidence type="ECO:0000313" key="1">
    <source>
        <dbReference type="EnsemblMetazoa" id="MESCA012451-PA"/>
    </source>
</evidence>
<dbReference type="InterPro" id="IPR004000">
    <property type="entry name" value="Actin"/>
</dbReference>
<dbReference type="InterPro" id="IPR043129">
    <property type="entry name" value="ATPase_NBD"/>
</dbReference>
<name>T1H6W9_MEGSC</name>
<dbReference type="HOGENOM" id="CLU_2612876_0_0_1"/>
<sequence>MIKVGFAGDNIPKCRFPNYIGRPKHTRVMAGALEGDIFVGPKAEEHRGLLSIKYPMEHGMIWREFGTTFNREKAAEIFF</sequence>
<proteinExistence type="predicted"/>
<dbReference type="Gene3D" id="3.30.420.40">
    <property type="match status" value="1"/>
</dbReference>
<protein>
    <submittedName>
        <fullName evidence="1">Uncharacterized protein</fullName>
    </submittedName>
</protein>
<dbReference type="AlphaFoldDB" id="T1H6W9"/>
<keyword evidence="2" id="KW-1185">Reference proteome</keyword>
<reference evidence="1" key="2">
    <citation type="submission" date="2015-06" db="UniProtKB">
        <authorList>
            <consortium name="EnsemblMetazoa"/>
        </authorList>
    </citation>
    <scope>IDENTIFICATION</scope>
</reference>
<accession>T1H6W9</accession>
<dbReference type="FunFam" id="3.30.420.40:FF:000502">
    <property type="entry name" value="Actin-Related Proteins"/>
    <property type="match status" value="1"/>
</dbReference>
<dbReference type="Proteomes" id="UP000015102">
    <property type="component" value="Unassembled WGS sequence"/>
</dbReference>
<dbReference type="Pfam" id="PF00022">
    <property type="entry name" value="Actin"/>
    <property type="match status" value="1"/>
</dbReference>
<dbReference type="SUPFAM" id="SSF53067">
    <property type="entry name" value="Actin-like ATPase domain"/>
    <property type="match status" value="1"/>
</dbReference>